<dbReference type="PANTHER" id="PTHR43384:SF13">
    <property type="entry name" value="SLR0110 PROTEIN"/>
    <property type="match status" value="1"/>
</dbReference>
<dbReference type="GO" id="GO:0051782">
    <property type="term" value="P:negative regulation of cell division"/>
    <property type="evidence" value="ECO:0007669"/>
    <property type="project" value="TreeGrafter"/>
</dbReference>
<gene>
    <name evidence="2" type="ORF">HQN79_02940</name>
</gene>
<dbReference type="GO" id="GO:0005829">
    <property type="term" value="C:cytosol"/>
    <property type="evidence" value="ECO:0007669"/>
    <property type="project" value="TreeGrafter"/>
</dbReference>
<organism evidence="2 3">
    <name type="scientific">Thiomicrorhabdus xiamenensis</name>
    <dbReference type="NCBI Taxonomy" id="2739063"/>
    <lineage>
        <taxon>Bacteria</taxon>
        <taxon>Pseudomonadati</taxon>
        <taxon>Pseudomonadota</taxon>
        <taxon>Gammaproteobacteria</taxon>
        <taxon>Thiotrichales</taxon>
        <taxon>Piscirickettsiaceae</taxon>
        <taxon>Thiomicrorhabdus</taxon>
    </lineage>
</organism>
<dbReference type="AlphaFoldDB" id="A0A7D4SMH6"/>
<reference evidence="2 3" key="1">
    <citation type="submission" date="2020-05" db="EMBL/GenBank/DDBJ databases">
        <title>Thiomicrorhabdus sediminis sp.nov. and Thiomicrorhabdus xiamenensis sp.nov., novel sulfur-oxidizing bacteria isolated from coastal sediment.</title>
        <authorList>
            <person name="Liu X."/>
        </authorList>
    </citation>
    <scope>NUCLEOTIDE SEQUENCE [LARGE SCALE GENOMIC DNA]</scope>
    <source>
        <strain evidence="2 3">G2</strain>
    </source>
</reference>
<dbReference type="KEGG" id="txa:HQN79_02940"/>
<evidence type="ECO:0000259" key="1">
    <source>
        <dbReference type="Pfam" id="PF13614"/>
    </source>
</evidence>
<feature type="domain" description="AAA" evidence="1">
    <location>
        <begin position="135"/>
        <end position="295"/>
    </location>
</feature>
<dbReference type="GO" id="GO:0009898">
    <property type="term" value="C:cytoplasmic side of plasma membrane"/>
    <property type="evidence" value="ECO:0007669"/>
    <property type="project" value="TreeGrafter"/>
</dbReference>
<dbReference type="GO" id="GO:0005524">
    <property type="term" value="F:ATP binding"/>
    <property type="evidence" value="ECO:0007669"/>
    <property type="project" value="TreeGrafter"/>
</dbReference>
<evidence type="ECO:0000313" key="2">
    <source>
        <dbReference type="EMBL" id="QKI88601.1"/>
    </source>
</evidence>
<keyword evidence="3" id="KW-1185">Reference proteome</keyword>
<dbReference type="Gene3D" id="3.40.50.300">
    <property type="entry name" value="P-loop containing nucleotide triphosphate hydrolases"/>
    <property type="match status" value="1"/>
</dbReference>
<dbReference type="GO" id="GO:0016887">
    <property type="term" value="F:ATP hydrolysis activity"/>
    <property type="evidence" value="ECO:0007669"/>
    <property type="project" value="TreeGrafter"/>
</dbReference>
<dbReference type="SUPFAM" id="SSF52540">
    <property type="entry name" value="P-loop containing nucleoside triphosphate hydrolases"/>
    <property type="match status" value="1"/>
</dbReference>
<dbReference type="InterPro" id="IPR025669">
    <property type="entry name" value="AAA_dom"/>
</dbReference>
<name>A0A7D4SMH6_9GAMM</name>
<dbReference type="InterPro" id="IPR027417">
    <property type="entry name" value="P-loop_NTPase"/>
</dbReference>
<protein>
    <submittedName>
        <fullName evidence="2">AAA family ATPase</fullName>
    </submittedName>
</protein>
<sequence length="420" mass="46870">MTATLNNSTVNLKQALYVGSDRDLLEAVSISIRSKYNVELMVEVPHIWPEDISLVLIEYDGDSKTVLGRINQILTLAKGVSIYVLLKEKDADFLIEASHQGVQGFIECPDEVFNILSILHMQDRRRLGKNGNVSTFFSLKGGVGRTALATNVAAHIADLTRGRTVLVDLNMPLGDTVLYLSMENQRLYTLTDFVYNINRFDEDLVYNSLSRHESGLYLLPLPADIGELDGLNSDLIKMIIQSLRRYFDHVVIDLSTDLSDSTLSCLDEADNVVLVAEPSLSSLRAVNTAIQLAQKLGYVKESLKLVINRSTPTSDSILDDVIDALEIDSVTRVSNDYHGFNESLKEGELIASFKPNSEVNRQLFSLAHMLHNGIVRPEELTMPDFNKVVETPSLIERVNRFFDRVMPGLHAKQADNSTKD</sequence>
<dbReference type="Pfam" id="PF13614">
    <property type="entry name" value="AAA_31"/>
    <property type="match status" value="1"/>
</dbReference>
<dbReference type="Proteomes" id="UP000504724">
    <property type="component" value="Chromosome"/>
</dbReference>
<dbReference type="EMBL" id="CP054020">
    <property type="protein sequence ID" value="QKI88601.1"/>
    <property type="molecule type" value="Genomic_DNA"/>
</dbReference>
<dbReference type="PANTHER" id="PTHR43384">
    <property type="entry name" value="SEPTUM SITE-DETERMINING PROTEIN MIND HOMOLOG, CHLOROPLASTIC-RELATED"/>
    <property type="match status" value="1"/>
</dbReference>
<dbReference type="RefSeq" id="WP_173284199.1">
    <property type="nucleotide sequence ID" value="NZ_CP054020.1"/>
</dbReference>
<accession>A0A7D4SMH6</accession>
<dbReference type="InterPro" id="IPR050625">
    <property type="entry name" value="ParA/MinD_ATPase"/>
</dbReference>
<evidence type="ECO:0000313" key="3">
    <source>
        <dbReference type="Proteomes" id="UP000504724"/>
    </source>
</evidence>
<proteinExistence type="predicted"/>